<reference evidence="1 2" key="1">
    <citation type="submission" date="2016-10" db="EMBL/GenBank/DDBJ databases">
        <authorList>
            <person name="de Groot N.N."/>
        </authorList>
    </citation>
    <scope>NUCLEOTIDE SEQUENCE [LARGE SCALE GENOMIC DNA]</scope>
    <source>
        <strain evidence="1 2">DSM 11443</strain>
    </source>
</reference>
<dbReference type="STRING" id="74348.SAMN04488523_10484"/>
<proteinExistence type="predicted"/>
<keyword evidence="2" id="KW-1185">Reference proteome</keyword>
<dbReference type="Proteomes" id="UP000198977">
    <property type="component" value="Unassembled WGS sequence"/>
</dbReference>
<dbReference type="OrthoDB" id="9808689at2"/>
<organism evidence="1 2">
    <name type="scientific">Sulfitobacter brevis</name>
    <dbReference type="NCBI Taxonomy" id="74348"/>
    <lineage>
        <taxon>Bacteria</taxon>
        <taxon>Pseudomonadati</taxon>
        <taxon>Pseudomonadota</taxon>
        <taxon>Alphaproteobacteria</taxon>
        <taxon>Rhodobacterales</taxon>
        <taxon>Roseobacteraceae</taxon>
        <taxon>Sulfitobacter</taxon>
    </lineage>
</organism>
<accession>A0A1I1WPI9</accession>
<sequence length="93" mass="9678">MTDFSQISRTVGDATDQVSLFTGKLDSIGAAVAITLENGNTALASAQRTFESADAALMASGPVIDSVEKTFTEAQTILRDTLPQMLNQIAAVG</sequence>
<protein>
    <submittedName>
        <fullName evidence="1">Uncharacterized protein</fullName>
    </submittedName>
</protein>
<name>A0A1I1WPI9_9RHOB</name>
<dbReference type="EMBL" id="FOMW01000004">
    <property type="protein sequence ID" value="SFD97046.1"/>
    <property type="molecule type" value="Genomic_DNA"/>
</dbReference>
<dbReference type="RefSeq" id="WP_093923025.1">
    <property type="nucleotide sequence ID" value="NZ_FOMW01000004.1"/>
</dbReference>
<evidence type="ECO:0000313" key="2">
    <source>
        <dbReference type="Proteomes" id="UP000198977"/>
    </source>
</evidence>
<gene>
    <name evidence="1" type="ORF">SAMN04488523_10484</name>
</gene>
<evidence type="ECO:0000313" key="1">
    <source>
        <dbReference type="EMBL" id="SFD97046.1"/>
    </source>
</evidence>
<dbReference type="AlphaFoldDB" id="A0A1I1WPI9"/>